<dbReference type="Pfam" id="PF02080">
    <property type="entry name" value="TrkA_C"/>
    <property type="match status" value="1"/>
</dbReference>
<dbReference type="GO" id="GO:0015297">
    <property type="term" value="F:antiporter activity"/>
    <property type="evidence" value="ECO:0007669"/>
    <property type="project" value="UniProtKB-KW"/>
</dbReference>
<keyword evidence="8" id="KW-0406">Ion transport</keyword>
<dbReference type="InterPro" id="IPR036721">
    <property type="entry name" value="RCK_C_sf"/>
</dbReference>
<comment type="subcellular location">
    <subcellularLocation>
        <location evidence="1">Cell membrane</location>
        <topology evidence="1">Multi-pass membrane protein</topology>
    </subcellularLocation>
</comment>
<dbReference type="NCBIfam" id="NF003716">
    <property type="entry name" value="PRK05326.1-3"/>
    <property type="match status" value="1"/>
</dbReference>
<protein>
    <submittedName>
        <fullName evidence="12">Potassium/proton antiporter</fullName>
    </submittedName>
</protein>
<organism evidence="12 13">
    <name type="scientific">Aliarcobacter skirrowii</name>
    <dbReference type="NCBI Taxonomy" id="28200"/>
    <lineage>
        <taxon>Bacteria</taxon>
        <taxon>Pseudomonadati</taxon>
        <taxon>Campylobacterota</taxon>
        <taxon>Epsilonproteobacteria</taxon>
        <taxon>Campylobacterales</taxon>
        <taxon>Arcobacteraceae</taxon>
        <taxon>Aliarcobacter</taxon>
    </lineage>
</organism>
<feature type="domain" description="RCK C-terminal" evidence="11">
    <location>
        <begin position="398"/>
        <end position="480"/>
    </location>
</feature>
<dbReference type="Proteomes" id="UP000245014">
    <property type="component" value="Unassembled WGS sequence"/>
</dbReference>
<dbReference type="SUPFAM" id="SSF116726">
    <property type="entry name" value="TrkA C-terminal domain-like"/>
    <property type="match status" value="1"/>
</dbReference>
<proteinExistence type="predicted"/>
<keyword evidence="5" id="KW-0630">Potassium</keyword>
<feature type="transmembrane region" description="Helical" evidence="10">
    <location>
        <begin position="266"/>
        <end position="288"/>
    </location>
</feature>
<feature type="transmembrane region" description="Helical" evidence="10">
    <location>
        <begin position="300"/>
        <end position="322"/>
    </location>
</feature>
<dbReference type="EMBL" id="QEYI01000001">
    <property type="protein sequence ID" value="PWE23658.1"/>
    <property type="molecule type" value="Genomic_DNA"/>
</dbReference>
<keyword evidence="7 10" id="KW-1133">Transmembrane helix</keyword>
<feature type="transmembrane region" description="Helical" evidence="10">
    <location>
        <begin position="331"/>
        <end position="352"/>
    </location>
</feature>
<dbReference type="PANTHER" id="PTHR32507">
    <property type="entry name" value="NA(+)/H(+) ANTIPORTER 1"/>
    <property type="match status" value="1"/>
</dbReference>
<dbReference type="Gene3D" id="1.20.1530.20">
    <property type="match status" value="1"/>
</dbReference>
<feature type="transmembrane region" description="Helical" evidence="10">
    <location>
        <begin position="358"/>
        <end position="375"/>
    </location>
</feature>
<keyword evidence="4" id="KW-1003">Cell membrane</keyword>
<evidence type="ECO:0000313" key="12">
    <source>
        <dbReference type="EMBL" id="PWE23658.1"/>
    </source>
</evidence>
<dbReference type="PROSITE" id="PS51202">
    <property type="entry name" value="RCK_C"/>
    <property type="match status" value="1"/>
</dbReference>
<evidence type="ECO:0000256" key="7">
    <source>
        <dbReference type="ARBA" id="ARBA00022989"/>
    </source>
</evidence>
<dbReference type="GO" id="GO:0008324">
    <property type="term" value="F:monoatomic cation transmembrane transporter activity"/>
    <property type="evidence" value="ECO:0007669"/>
    <property type="project" value="InterPro"/>
</dbReference>
<keyword evidence="3" id="KW-0050">Antiport</keyword>
<dbReference type="AlphaFoldDB" id="A0A2U2C3S8"/>
<evidence type="ECO:0000256" key="1">
    <source>
        <dbReference type="ARBA" id="ARBA00004651"/>
    </source>
</evidence>
<dbReference type="Pfam" id="PF00999">
    <property type="entry name" value="Na_H_Exchanger"/>
    <property type="match status" value="1"/>
</dbReference>
<keyword evidence="6 10" id="KW-0812">Transmembrane</keyword>
<feature type="transmembrane region" description="Helical" evidence="10">
    <location>
        <begin position="28"/>
        <end position="48"/>
    </location>
</feature>
<evidence type="ECO:0000256" key="6">
    <source>
        <dbReference type="ARBA" id="ARBA00022692"/>
    </source>
</evidence>
<dbReference type="GO" id="GO:0006813">
    <property type="term" value="P:potassium ion transport"/>
    <property type="evidence" value="ECO:0007669"/>
    <property type="project" value="UniProtKB-KW"/>
</dbReference>
<evidence type="ECO:0000313" key="13">
    <source>
        <dbReference type="Proteomes" id="UP000245014"/>
    </source>
</evidence>
<name>A0A2U2C3S8_9BACT</name>
<dbReference type="InterPro" id="IPR006153">
    <property type="entry name" value="Cation/H_exchanger_TM"/>
</dbReference>
<keyword evidence="5" id="KW-0633">Potassium transport</keyword>
<evidence type="ECO:0000259" key="11">
    <source>
        <dbReference type="PROSITE" id="PS51202"/>
    </source>
</evidence>
<gene>
    <name evidence="12" type="ORF">DF188_02065</name>
</gene>
<dbReference type="GO" id="GO:0005886">
    <property type="term" value="C:plasma membrane"/>
    <property type="evidence" value="ECO:0007669"/>
    <property type="project" value="UniProtKB-SubCell"/>
</dbReference>
<feature type="transmembrane region" description="Helical" evidence="10">
    <location>
        <begin position="117"/>
        <end position="136"/>
    </location>
</feature>
<evidence type="ECO:0000256" key="5">
    <source>
        <dbReference type="ARBA" id="ARBA00022538"/>
    </source>
</evidence>
<sequence>MEIYAIFAGFIIILSVFASKISEKFGIPVLVGFLFIGMLAGSEGILGISFNDPKLAQIIGTIALVFILFTGGLDTLFKSIKPVLKEGIILATLGVFLTAIITALFAHYILDIPLFDSLLIGAIVSSTDAAAVFAIFRAKSINVSPKLKSLLELESGSNDPMAIFLTISILQIITMPEVVSIKEWIFEFFLQFILGGLFGYIFGILMPRVFNRLNLDHYGLYVVFSIAWLWLLFGLCSFAGGNGFLAVYIAGIAINARKFVHKNNLIAFYDGISWLMQIFVFVTLGLLVNPSELQYTAFPAFLIALWIMIIARPASIFISLYFNKIGIKEKVFISWVGLRGAVPIILATYPFIYDIKNALLIFNSIFFIVLFSIIIQGTSLAPVSRWLKVALPNIEDKTRELNSALLPQTLKEFSLDETSYIVDKNLSELNIPDNFFILLVKRDNKYFKPIGTTIFTANDTLVVQCEDINRLNWVLKYLSFGESLGNKKRDEF</sequence>
<evidence type="ECO:0000256" key="10">
    <source>
        <dbReference type="SAM" id="Phobius"/>
    </source>
</evidence>
<dbReference type="PANTHER" id="PTHR32507:SF7">
    <property type="entry name" value="K(+)_H(+) ANTIPORTER NHAP2"/>
    <property type="match status" value="1"/>
</dbReference>
<dbReference type="NCBIfam" id="NF003715">
    <property type="entry name" value="PRK05326.1-2"/>
    <property type="match status" value="1"/>
</dbReference>
<feature type="transmembrane region" description="Helical" evidence="10">
    <location>
        <begin position="188"/>
        <end position="206"/>
    </location>
</feature>
<dbReference type="InterPro" id="IPR006037">
    <property type="entry name" value="RCK_C"/>
</dbReference>
<keyword evidence="9 10" id="KW-0472">Membrane</keyword>
<evidence type="ECO:0000256" key="3">
    <source>
        <dbReference type="ARBA" id="ARBA00022449"/>
    </source>
</evidence>
<accession>A0A2U2C3S8</accession>
<dbReference type="GO" id="GO:1902600">
    <property type="term" value="P:proton transmembrane transport"/>
    <property type="evidence" value="ECO:0007669"/>
    <property type="project" value="InterPro"/>
</dbReference>
<evidence type="ECO:0000256" key="2">
    <source>
        <dbReference type="ARBA" id="ARBA00022448"/>
    </source>
</evidence>
<reference evidence="12 13" key="1">
    <citation type="submission" date="2018-05" db="EMBL/GenBank/DDBJ databases">
        <title>Antimicrobial susceptibility testing and genomic analysis of Arcobacter skirrowii strains and one Arcobacter butzleri isolated from German poultry farms.</title>
        <authorList>
            <person name="Haenel I."/>
            <person name="Hotzel H."/>
            <person name="Tomaso H."/>
            <person name="Busch A."/>
        </authorList>
    </citation>
    <scope>NUCLEOTIDE SEQUENCE [LARGE SCALE GENOMIC DNA]</scope>
    <source>
        <strain evidence="13">v</strain>
    </source>
</reference>
<evidence type="ECO:0000256" key="9">
    <source>
        <dbReference type="ARBA" id="ARBA00023136"/>
    </source>
</evidence>
<dbReference type="Gene3D" id="3.30.70.1450">
    <property type="entry name" value="Regulator of K+ conductance, C-terminal domain"/>
    <property type="match status" value="1"/>
</dbReference>
<evidence type="ECO:0000256" key="8">
    <source>
        <dbReference type="ARBA" id="ARBA00023065"/>
    </source>
</evidence>
<comment type="caution">
    <text evidence="12">The sequence shown here is derived from an EMBL/GenBank/DDBJ whole genome shotgun (WGS) entry which is preliminary data.</text>
</comment>
<dbReference type="InterPro" id="IPR038770">
    <property type="entry name" value="Na+/solute_symporter_sf"/>
</dbReference>
<feature type="transmembrane region" description="Helical" evidence="10">
    <location>
        <begin position="226"/>
        <end position="254"/>
    </location>
</feature>
<evidence type="ECO:0000256" key="4">
    <source>
        <dbReference type="ARBA" id="ARBA00022475"/>
    </source>
</evidence>
<keyword evidence="2" id="KW-0813">Transport</keyword>
<feature type="transmembrane region" description="Helical" evidence="10">
    <location>
        <begin position="55"/>
        <end position="76"/>
    </location>
</feature>
<feature type="transmembrane region" description="Helical" evidence="10">
    <location>
        <begin position="88"/>
        <end position="110"/>
    </location>
</feature>